<sequence>MHYGVLVALVLGCASEKCSIDLKESFRGFAKDAPPLLVVAIEKHLNKKLKQEDWIVMDIIHEDEGTSVIVYVGIKFGRYTSLGQAVAIKFTGPKLNKAKTMDGLQALKLLIHCSGMDYQTANGPMS</sequence>
<dbReference type="Proteomes" id="UP001176961">
    <property type="component" value="Unassembled WGS sequence"/>
</dbReference>
<gene>
    <name evidence="1" type="ORF">CYNAS_LOCUS9853</name>
</gene>
<dbReference type="EMBL" id="CATQJL010000223">
    <property type="protein sequence ID" value="CAJ0597870.1"/>
    <property type="molecule type" value="Genomic_DNA"/>
</dbReference>
<keyword evidence="2" id="KW-1185">Reference proteome</keyword>
<proteinExistence type="predicted"/>
<name>A0AA36GTG7_CYLNA</name>
<comment type="caution">
    <text evidence="1">The sequence shown here is derived from an EMBL/GenBank/DDBJ whole genome shotgun (WGS) entry which is preliminary data.</text>
</comment>
<evidence type="ECO:0000313" key="2">
    <source>
        <dbReference type="Proteomes" id="UP001176961"/>
    </source>
</evidence>
<dbReference type="AlphaFoldDB" id="A0AA36GTG7"/>
<evidence type="ECO:0000313" key="1">
    <source>
        <dbReference type="EMBL" id="CAJ0597870.1"/>
    </source>
</evidence>
<protein>
    <submittedName>
        <fullName evidence="1">Uncharacterized protein</fullName>
    </submittedName>
</protein>
<organism evidence="1 2">
    <name type="scientific">Cylicocyclus nassatus</name>
    <name type="common">Nematode worm</name>
    <dbReference type="NCBI Taxonomy" id="53992"/>
    <lineage>
        <taxon>Eukaryota</taxon>
        <taxon>Metazoa</taxon>
        <taxon>Ecdysozoa</taxon>
        <taxon>Nematoda</taxon>
        <taxon>Chromadorea</taxon>
        <taxon>Rhabditida</taxon>
        <taxon>Rhabditina</taxon>
        <taxon>Rhabditomorpha</taxon>
        <taxon>Strongyloidea</taxon>
        <taxon>Strongylidae</taxon>
        <taxon>Cylicocyclus</taxon>
    </lineage>
</organism>
<reference evidence="1" key="1">
    <citation type="submission" date="2023-07" db="EMBL/GenBank/DDBJ databases">
        <authorList>
            <consortium name="CYATHOMIX"/>
        </authorList>
    </citation>
    <scope>NUCLEOTIDE SEQUENCE</scope>
    <source>
        <strain evidence="1">N/A</strain>
    </source>
</reference>
<accession>A0AA36GTG7</accession>